<name>A0A1G2MPF9_9BACT</name>
<evidence type="ECO:0000256" key="1">
    <source>
        <dbReference type="PROSITE-ProRule" id="PRU00325"/>
    </source>
</evidence>
<comment type="caution">
    <text evidence="3">The sequence shown here is derived from an EMBL/GenBank/DDBJ whole genome shotgun (WGS) entry which is preliminary data.</text>
</comment>
<dbReference type="AlphaFoldDB" id="A0A1G2MPF9"/>
<dbReference type="Proteomes" id="UP000177943">
    <property type="component" value="Unassembled WGS sequence"/>
</dbReference>
<dbReference type="GO" id="GO:0008270">
    <property type="term" value="F:zinc ion binding"/>
    <property type="evidence" value="ECO:0007669"/>
    <property type="project" value="UniProtKB-KW"/>
</dbReference>
<evidence type="ECO:0000313" key="4">
    <source>
        <dbReference type="Proteomes" id="UP000177943"/>
    </source>
</evidence>
<organism evidence="3 4">
    <name type="scientific">Candidatus Taylorbacteria bacterium RIFCSPHIGHO2_02_FULL_45_35</name>
    <dbReference type="NCBI Taxonomy" id="1802311"/>
    <lineage>
        <taxon>Bacteria</taxon>
        <taxon>Candidatus Tayloriibacteriota</taxon>
    </lineage>
</organism>
<keyword evidence="1" id="KW-0863">Zinc-finger</keyword>
<evidence type="ECO:0000259" key="2">
    <source>
        <dbReference type="PROSITE" id="PS50966"/>
    </source>
</evidence>
<keyword evidence="1" id="KW-0479">Metal-binding</keyword>
<reference evidence="3 4" key="1">
    <citation type="journal article" date="2016" name="Nat. Commun.">
        <title>Thousands of microbial genomes shed light on interconnected biogeochemical processes in an aquifer system.</title>
        <authorList>
            <person name="Anantharaman K."/>
            <person name="Brown C.T."/>
            <person name="Hug L.A."/>
            <person name="Sharon I."/>
            <person name="Castelle C.J."/>
            <person name="Probst A.J."/>
            <person name="Thomas B.C."/>
            <person name="Singh A."/>
            <person name="Wilkins M.J."/>
            <person name="Karaoz U."/>
            <person name="Brodie E.L."/>
            <person name="Williams K.H."/>
            <person name="Hubbard S.S."/>
            <person name="Banfield J.F."/>
        </authorList>
    </citation>
    <scope>NUCLEOTIDE SEQUENCE [LARGE SCALE GENOMIC DNA]</scope>
</reference>
<sequence length="106" mass="12178">MAFSFSRLIIPESDIFTYKKAIDFIEKSHAEIKQIGTASCVGESDAWKVWLGFRKGIPLWECSCTDNTYPKNQKPCFHVLSVSLLWDRSRNVPDPSQEDVEFLSDM</sequence>
<accession>A0A1G2MPF9</accession>
<proteinExistence type="predicted"/>
<gene>
    <name evidence="3" type="ORF">A3D56_03270</name>
</gene>
<dbReference type="PROSITE" id="PS50966">
    <property type="entry name" value="ZF_SWIM"/>
    <property type="match status" value="1"/>
</dbReference>
<keyword evidence="1" id="KW-0862">Zinc</keyword>
<protein>
    <recommendedName>
        <fullName evidence="2">SWIM-type domain-containing protein</fullName>
    </recommendedName>
</protein>
<dbReference type="EMBL" id="MHRP01000046">
    <property type="protein sequence ID" value="OHA25746.1"/>
    <property type="molecule type" value="Genomic_DNA"/>
</dbReference>
<dbReference type="InterPro" id="IPR007527">
    <property type="entry name" value="Znf_SWIM"/>
</dbReference>
<evidence type="ECO:0000313" key="3">
    <source>
        <dbReference type="EMBL" id="OHA25746.1"/>
    </source>
</evidence>
<feature type="domain" description="SWIM-type" evidence="2">
    <location>
        <begin position="47"/>
        <end position="87"/>
    </location>
</feature>